<sequence>MSTPFELRFKKDPSLRARFMYVDVFNISHAPILGDFEMKIFVEYPYGSGNFIQSASGVAKQMQIDSMKDVGKSSAVSGYFKEPVNADLLPAPYRENELTNPALIPVMNRGRNQRKRREEFKDGPKEPAEDERHQHTKNTIGSQKPTQESNKSSKESPMCTSCDSSETPLSSDRDKWPIGKIEIGCFYPICNLLDLEYSKVPLMSALGGFDQTAAACIEKTYEAKGGLGIAKEVLYKWGSSNQENNVGALKKILTDTMQRVDVVGEIEKWEKLSVCHGCGIKLNKPCTVISINNTTGAGCSKVG</sequence>
<feature type="compositionally biased region" description="Polar residues" evidence="1">
    <location>
        <begin position="158"/>
        <end position="170"/>
    </location>
</feature>
<protein>
    <recommendedName>
        <fullName evidence="2">IRF-2BP1/2-like middle domain-containing protein</fullName>
    </recommendedName>
</protein>
<dbReference type="OrthoDB" id="45007at2759"/>
<evidence type="ECO:0000313" key="3">
    <source>
        <dbReference type="EMBL" id="CAB4026575.1"/>
    </source>
</evidence>
<evidence type="ECO:0000259" key="2">
    <source>
        <dbReference type="Pfam" id="PF25457"/>
    </source>
</evidence>
<dbReference type="Pfam" id="PF25457">
    <property type="entry name" value="IRF-2BP1_2_M"/>
    <property type="match status" value="1"/>
</dbReference>
<feature type="region of interest" description="Disordered" evidence="1">
    <location>
        <begin position="100"/>
        <end position="173"/>
    </location>
</feature>
<accession>A0A7D9L9M5</accession>
<dbReference type="InterPro" id="IPR058682">
    <property type="entry name" value="IRF-2BP1/2-like_M"/>
</dbReference>
<proteinExistence type="predicted"/>
<dbReference type="Proteomes" id="UP001152795">
    <property type="component" value="Unassembled WGS sequence"/>
</dbReference>
<feature type="compositionally biased region" description="Polar residues" evidence="1">
    <location>
        <begin position="137"/>
        <end position="150"/>
    </location>
</feature>
<feature type="domain" description="IRF-2BP1/2-like middle" evidence="2">
    <location>
        <begin position="2"/>
        <end position="76"/>
    </location>
</feature>
<keyword evidence="4" id="KW-1185">Reference proteome</keyword>
<comment type="caution">
    <text evidence="3">The sequence shown here is derived from an EMBL/GenBank/DDBJ whole genome shotgun (WGS) entry which is preliminary data.</text>
</comment>
<reference evidence="3" key="1">
    <citation type="submission" date="2020-04" db="EMBL/GenBank/DDBJ databases">
        <authorList>
            <person name="Alioto T."/>
            <person name="Alioto T."/>
            <person name="Gomez Garrido J."/>
        </authorList>
    </citation>
    <scope>NUCLEOTIDE SEQUENCE</scope>
    <source>
        <strain evidence="3">A484AB</strain>
    </source>
</reference>
<feature type="compositionally biased region" description="Basic and acidic residues" evidence="1">
    <location>
        <begin position="116"/>
        <end position="133"/>
    </location>
</feature>
<name>A0A7D9L9M5_PARCT</name>
<dbReference type="EMBL" id="CACRXK020014281">
    <property type="protein sequence ID" value="CAB4026575.1"/>
    <property type="molecule type" value="Genomic_DNA"/>
</dbReference>
<evidence type="ECO:0000256" key="1">
    <source>
        <dbReference type="SAM" id="MobiDB-lite"/>
    </source>
</evidence>
<gene>
    <name evidence="3" type="ORF">PACLA_8A021795</name>
</gene>
<dbReference type="AlphaFoldDB" id="A0A7D9L9M5"/>
<evidence type="ECO:0000313" key="4">
    <source>
        <dbReference type="Proteomes" id="UP001152795"/>
    </source>
</evidence>
<organism evidence="3 4">
    <name type="scientific">Paramuricea clavata</name>
    <name type="common">Red gorgonian</name>
    <name type="synonym">Violescent sea-whip</name>
    <dbReference type="NCBI Taxonomy" id="317549"/>
    <lineage>
        <taxon>Eukaryota</taxon>
        <taxon>Metazoa</taxon>
        <taxon>Cnidaria</taxon>
        <taxon>Anthozoa</taxon>
        <taxon>Octocorallia</taxon>
        <taxon>Malacalcyonacea</taxon>
        <taxon>Plexauridae</taxon>
        <taxon>Paramuricea</taxon>
    </lineage>
</organism>